<evidence type="ECO:0000313" key="3">
    <source>
        <dbReference type="EMBL" id="NNG78014.1"/>
    </source>
</evidence>
<evidence type="ECO:0000313" key="4">
    <source>
        <dbReference type="EMBL" id="PMB98644.1"/>
    </source>
</evidence>
<feature type="region of interest" description="Disordered" evidence="1">
    <location>
        <begin position="43"/>
        <end position="86"/>
    </location>
</feature>
<dbReference type="RefSeq" id="WP_102161302.1">
    <property type="nucleotide sequence ID" value="NZ_BAAAKH010000002.1"/>
</dbReference>
<keyword evidence="5" id="KW-1185">Reference proteome</keyword>
<reference evidence="4 5" key="1">
    <citation type="submission" date="2017-09" db="EMBL/GenBank/DDBJ databases">
        <title>Bacterial strain isolated from the female urinary microbiota.</title>
        <authorList>
            <person name="Thomas-White K."/>
            <person name="Kumar N."/>
            <person name="Forster S."/>
            <person name="Putonti C."/>
            <person name="Lawley T."/>
            <person name="Wolfe A.J."/>
        </authorList>
    </citation>
    <scope>NUCLEOTIDE SEQUENCE [LARGE SCALE GENOMIC DNA]</scope>
    <source>
        <strain evidence="4 5">UMB0680</strain>
    </source>
</reference>
<keyword evidence="2" id="KW-0472">Membrane</keyword>
<accession>A0A2N6PIZ5</accession>
<evidence type="ECO:0000313" key="5">
    <source>
        <dbReference type="Proteomes" id="UP000235703"/>
    </source>
</evidence>
<keyword evidence="2" id="KW-1133">Transmembrane helix</keyword>
<dbReference type="GeneID" id="86841675"/>
<protein>
    <submittedName>
        <fullName evidence="4">Uncharacterized protein</fullName>
    </submittedName>
</protein>
<evidence type="ECO:0000313" key="6">
    <source>
        <dbReference type="Proteomes" id="UP000549517"/>
    </source>
</evidence>
<organism evidence="4 5">
    <name type="scientific">Brevibacterium luteolum</name>
    <dbReference type="NCBI Taxonomy" id="199591"/>
    <lineage>
        <taxon>Bacteria</taxon>
        <taxon>Bacillati</taxon>
        <taxon>Actinomycetota</taxon>
        <taxon>Actinomycetes</taxon>
        <taxon>Micrococcales</taxon>
        <taxon>Brevibacteriaceae</taxon>
        <taxon>Brevibacterium</taxon>
    </lineage>
</organism>
<evidence type="ECO:0000256" key="2">
    <source>
        <dbReference type="SAM" id="Phobius"/>
    </source>
</evidence>
<reference evidence="3 6" key="2">
    <citation type="submission" date="2020-05" db="EMBL/GenBank/DDBJ databases">
        <title>MicrobeNet Type strains.</title>
        <authorList>
            <person name="Nicholson A.C."/>
        </authorList>
    </citation>
    <scope>NUCLEOTIDE SEQUENCE [LARGE SCALE GENOMIC DNA]</scope>
    <source>
        <strain evidence="3 6">CCUG 46604</strain>
    </source>
</reference>
<proteinExistence type="predicted"/>
<dbReference type="AlphaFoldDB" id="A0A2N6PIZ5"/>
<feature type="transmembrane region" description="Helical" evidence="2">
    <location>
        <begin position="6"/>
        <end position="25"/>
    </location>
</feature>
<gene>
    <name evidence="4" type="ORF">CJ198_04805</name>
    <name evidence="3" type="ORF">HLA91_01300</name>
</gene>
<feature type="compositionally biased region" description="Basic and acidic residues" evidence="1">
    <location>
        <begin position="43"/>
        <end position="53"/>
    </location>
</feature>
<dbReference type="EMBL" id="JABEMC010000001">
    <property type="protein sequence ID" value="NNG78014.1"/>
    <property type="molecule type" value="Genomic_DNA"/>
</dbReference>
<sequence>MEYIKVLLPSLCVALLFWYVIRAIIRADSIERREMDRYYADLEDSEKQGENRPGDSAAAAPNTVTETEPEPESGSVTRDAEDTSPH</sequence>
<name>A0A2N6PIZ5_9MICO</name>
<dbReference type="OrthoDB" id="4807612at2"/>
<keyword evidence="2" id="KW-0812">Transmembrane</keyword>
<dbReference type="EMBL" id="PNFZ01000002">
    <property type="protein sequence ID" value="PMB98644.1"/>
    <property type="molecule type" value="Genomic_DNA"/>
</dbReference>
<evidence type="ECO:0000256" key="1">
    <source>
        <dbReference type="SAM" id="MobiDB-lite"/>
    </source>
</evidence>
<feature type="compositionally biased region" description="Low complexity" evidence="1">
    <location>
        <begin position="57"/>
        <end position="66"/>
    </location>
</feature>
<comment type="caution">
    <text evidence="4">The sequence shown here is derived from an EMBL/GenBank/DDBJ whole genome shotgun (WGS) entry which is preliminary data.</text>
</comment>
<dbReference type="Proteomes" id="UP000549517">
    <property type="component" value="Unassembled WGS sequence"/>
</dbReference>
<dbReference type="Proteomes" id="UP000235703">
    <property type="component" value="Unassembled WGS sequence"/>
</dbReference>